<dbReference type="InterPro" id="IPR002931">
    <property type="entry name" value="Transglutaminase-like"/>
</dbReference>
<comment type="caution">
    <text evidence="2">The sequence shown here is derived from an EMBL/GenBank/DDBJ whole genome shotgun (WGS) entry which is preliminary data.</text>
</comment>
<accession>A0A512TM01</accession>
<dbReference type="AlphaFoldDB" id="A0A512TM01"/>
<feature type="domain" description="Transglutaminase-like" evidence="1">
    <location>
        <begin position="126"/>
        <end position="219"/>
    </location>
</feature>
<organism evidence="2 3">
    <name type="scientific">Clostridium butyricum</name>
    <dbReference type="NCBI Taxonomy" id="1492"/>
    <lineage>
        <taxon>Bacteria</taxon>
        <taxon>Bacillati</taxon>
        <taxon>Bacillota</taxon>
        <taxon>Clostridia</taxon>
        <taxon>Eubacteriales</taxon>
        <taxon>Clostridiaceae</taxon>
        <taxon>Clostridium</taxon>
    </lineage>
</organism>
<gene>
    <name evidence="2" type="ORF">CBU02nite_15770</name>
</gene>
<reference evidence="2 3" key="1">
    <citation type="submission" date="2019-07" db="EMBL/GenBank/DDBJ databases">
        <title>Whole genome shotgun sequence of Clostridium butyricum NBRC 3858.</title>
        <authorList>
            <person name="Hosoyama A."/>
            <person name="Uohara A."/>
            <person name="Ohji S."/>
            <person name="Ichikawa N."/>
        </authorList>
    </citation>
    <scope>NUCLEOTIDE SEQUENCE [LARGE SCALE GENOMIC DNA]</scope>
    <source>
        <strain evidence="2 3">NBRC 3858</strain>
    </source>
</reference>
<dbReference type="Gene3D" id="3.10.620.30">
    <property type="match status" value="1"/>
</dbReference>
<sequence length="258" mass="30674">MKCFSKYRKHMLLGIIMVQILTMSIPVYAYEVFSNWNDAENYIYENMINREDKIKFVFKGDKDNFVLNLKSSLKEAYSQDDYLERSWTQIKPEAYNINEGIETTLNIKYLCSKEQENYIDKELMNITDNIINDDMSDFDKVKAINNYIINRYEYDYDLKSVSVYSSLTTSKAVCQGYSMTAYKMFNNAGIENRIVIGTARGISHSWNIVKIDEKWYQIDITNNDSENINKYFLVNDQFLIDNDYIWDRNMYPSCDERY</sequence>
<protein>
    <recommendedName>
        <fullName evidence="1">Transglutaminase-like domain-containing protein</fullName>
    </recommendedName>
</protein>
<dbReference type="GO" id="GO:0005737">
    <property type="term" value="C:cytoplasm"/>
    <property type="evidence" value="ECO:0007669"/>
    <property type="project" value="TreeGrafter"/>
</dbReference>
<evidence type="ECO:0000313" key="2">
    <source>
        <dbReference type="EMBL" id="GEQ21071.1"/>
    </source>
</evidence>
<evidence type="ECO:0000259" key="1">
    <source>
        <dbReference type="Pfam" id="PF01841"/>
    </source>
</evidence>
<dbReference type="PANTHER" id="PTHR46333">
    <property type="entry name" value="CYTOKINESIS PROTEIN 3"/>
    <property type="match status" value="1"/>
</dbReference>
<dbReference type="Proteomes" id="UP000321089">
    <property type="component" value="Unassembled WGS sequence"/>
</dbReference>
<dbReference type="InterPro" id="IPR052557">
    <property type="entry name" value="CAP/Cytokinesis_protein"/>
</dbReference>
<name>A0A512TM01_CLOBU</name>
<dbReference type="InterPro" id="IPR038765">
    <property type="entry name" value="Papain-like_cys_pep_sf"/>
</dbReference>
<evidence type="ECO:0000313" key="3">
    <source>
        <dbReference type="Proteomes" id="UP000321089"/>
    </source>
</evidence>
<dbReference type="Pfam" id="PF01841">
    <property type="entry name" value="Transglut_core"/>
    <property type="match status" value="1"/>
</dbReference>
<dbReference type="EMBL" id="BKBC01000016">
    <property type="protein sequence ID" value="GEQ21071.1"/>
    <property type="molecule type" value="Genomic_DNA"/>
</dbReference>
<proteinExistence type="predicted"/>
<dbReference type="PANTHER" id="PTHR46333:SF2">
    <property type="entry name" value="CYTOKINESIS PROTEIN 3"/>
    <property type="match status" value="1"/>
</dbReference>
<dbReference type="SUPFAM" id="SSF54001">
    <property type="entry name" value="Cysteine proteinases"/>
    <property type="match status" value="1"/>
</dbReference>